<evidence type="ECO:0000256" key="6">
    <source>
        <dbReference type="ARBA" id="ARBA00022553"/>
    </source>
</evidence>
<dbReference type="InterPro" id="IPR051180">
    <property type="entry name" value="IKK"/>
</dbReference>
<dbReference type="PROSITE" id="PS50011">
    <property type="entry name" value="PROTEIN_KINASE_DOM"/>
    <property type="match status" value="1"/>
</dbReference>
<evidence type="ECO:0000256" key="13">
    <source>
        <dbReference type="SAM" id="Coils"/>
    </source>
</evidence>
<proteinExistence type="predicted"/>
<dbReference type="AlphaFoldDB" id="A0A182IZE7"/>
<keyword evidence="11" id="KW-0539">Nucleus</keyword>
<dbReference type="GO" id="GO:0045944">
    <property type="term" value="P:positive regulation of transcription by RNA polymerase II"/>
    <property type="evidence" value="ECO:0007669"/>
    <property type="project" value="TreeGrafter"/>
</dbReference>
<sequence>MLKPFEDPPVIGDWCREKRLGNGGFGVVTLWRNKQSQQTVAIKKFHILQDNSEITDKHCERWRNEVRLMTEAVQNENIVRTVAVQPDSFVRELMRSSASGLPILCMEYCEGGDLRRVLNRPENCSGLRENDVRDVLRSLRNAIAYLHSLKITHRDIKPENLVLKQQGDRFVYKLTDLGYAKALDKQSLNASLVGTVEYIAPDLIYCDRYNCSVDYWSMGVIGFEIVTGVRPFIPHSPITKWMLHVQQKKPADIAITEDNRDNYTYHTEIFAENHISECLRRQLERWLTLALEWNPKQRGYAPASGPAATRGEVASLKTVKFAEDKHGNGSNSTPPSMVLKIFSLLDQILERRYLTLFSLYDCRWVSLEVTPDTDMAQVREEVSLATGIPADELEFILPLEQKQACVEPNTRPFDLYLPDCYGKPMVFVVNRGCRASIVQRDLKPRIPKSITDVFQNIKLKLKPHMLRQFIANSYYFIANEQRLYVLLLDGIRNYGLILNDGIARRKEEIGRMNKVVYGILGGVEYHKLTVSHARDALNAGKQIPPEIFDMACQQWEERCGRIETNVRKLAEMADKISKRYESVLKRSRDALRHKLLLETVQQDYFGLKGVEGRYEQTRARILEKITNEKSHMDMSQAVYECLKRRDVLLRDPSFHELQQQLLDIRTEMQEIEKVLEKVVELTEKYKRELARLTLEQQGEVWKLAEGNGDRGTIVTNGLHPANGTDSAAALVPDLDRMMCSSVSTDSKGTNQGGSKHGRPKFLVGGPMTPLQSTLNGGGSIDENLLCFGEGTNVDDLIAANETLIMTTNDLLCDSFTMLK</sequence>
<dbReference type="Gene3D" id="1.10.510.10">
    <property type="entry name" value="Transferase(Phosphotransferase) domain 1"/>
    <property type="match status" value="1"/>
</dbReference>
<reference evidence="16" key="1">
    <citation type="submission" date="2022-08" db="UniProtKB">
        <authorList>
            <consortium name="EnsemblMetazoa"/>
        </authorList>
    </citation>
    <scope>IDENTIFICATION</scope>
    <source>
        <strain evidence="16">EBRO</strain>
    </source>
</reference>
<dbReference type="GO" id="GO:0008385">
    <property type="term" value="C:IkappaB kinase complex"/>
    <property type="evidence" value="ECO:0007669"/>
    <property type="project" value="TreeGrafter"/>
</dbReference>
<evidence type="ECO:0000313" key="16">
    <source>
        <dbReference type="EnsemblMetazoa" id="AATE008417-PA.1"/>
    </source>
</evidence>
<evidence type="ECO:0000256" key="8">
    <source>
        <dbReference type="ARBA" id="ARBA00022741"/>
    </source>
</evidence>
<dbReference type="GO" id="GO:0005524">
    <property type="term" value="F:ATP binding"/>
    <property type="evidence" value="ECO:0007669"/>
    <property type="project" value="UniProtKB-KW"/>
</dbReference>
<name>A0A182IZE7_ANOAO</name>
<evidence type="ECO:0000256" key="2">
    <source>
        <dbReference type="ARBA" id="ARBA00004496"/>
    </source>
</evidence>
<dbReference type="FunFam" id="1.10.510.10:FF:000147">
    <property type="entry name" value="Inhibitor of nuclear factor kappa-B kinase subunit beta"/>
    <property type="match status" value="1"/>
</dbReference>
<dbReference type="Pfam" id="PF00069">
    <property type="entry name" value="Pkinase"/>
    <property type="match status" value="1"/>
</dbReference>
<dbReference type="PANTHER" id="PTHR22969">
    <property type="entry name" value="IKB KINASE"/>
    <property type="match status" value="1"/>
</dbReference>
<evidence type="ECO:0000256" key="7">
    <source>
        <dbReference type="ARBA" id="ARBA00022679"/>
    </source>
</evidence>
<feature type="coiled-coil region" evidence="13">
    <location>
        <begin position="654"/>
        <end position="695"/>
    </location>
</feature>
<evidence type="ECO:0000256" key="14">
    <source>
        <dbReference type="SAM" id="MobiDB-lite"/>
    </source>
</evidence>
<accession>A0A182IZE7</accession>
<keyword evidence="9" id="KW-0418">Kinase</keyword>
<keyword evidence="7" id="KW-0808">Transferase</keyword>
<dbReference type="PANTHER" id="PTHR22969:SF17">
    <property type="entry name" value="INHIBITOR OF NUCLEAR FACTOR KAPPA-B KINASE SUBUNIT BETA"/>
    <property type="match status" value="1"/>
</dbReference>
<dbReference type="GO" id="GO:0008384">
    <property type="term" value="F:IkappaB kinase activity"/>
    <property type="evidence" value="ECO:0007669"/>
    <property type="project" value="UniProtKB-EC"/>
</dbReference>
<keyword evidence="4" id="KW-0963">Cytoplasm</keyword>
<evidence type="ECO:0000256" key="5">
    <source>
        <dbReference type="ARBA" id="ARBA00022527"/>
    </source>
</evidence>
<dbReference type="STRING" id="41427.A0A182IZE7"/>
<dbReference type="EC" id="2.7.11.10" evidence="3"/>
<keyword evidence="6" id="KW-0597">Phosphoprotein</keyword>
<organism evidence="16">
    <name type="scientific">Anopheles atroparvus</name>
    <name type="common">European mosquito</name>
    <dbReference type="NCBI Taxonomy" id="41427"/>
    <lineage>
        <taxon>Eukaryota</taxon>
        <taxon>Metazoa</taxon>
        <taxon>Ecdysozoa</taxon>
        <taxon>Arthropoda</taxon>
        <taxon>Hexapoda</taxon>
        <taxon>Insecta</taxon>
        <taxon>Pterygota</taxon>
        <taxon>Neoptera</taxon>
        <taxon>Endopterygota</taxon>
        <taxon>Diptera</taxon>
        <taxon>Nematocera</taxon>
        <taxon>Culicoidea</taxon>
        <taxon>Culicidae</taxon>
        <taxon>Anophelinae</taxon>
        <taxon>Anopheles</taxon>
    </lineage>
</organism>
<evidence type="ECO:0000259" key="15">
    <source>
        <dbReference type="PROSITE" id="PS50011"/>
    </source>
</evidence>
<protein>
    <recommendedName>
        <fullName evidence="3">IkappaB kinase</fullName>
        <ecNumber evidence="3">2.7.11.10</ecNumber>
    </recommendedName>
</protein>
<keyword evidence="5" id="KW-0723">Serine/threonine-protein kinase</keyword>
<feature type="compositionally biased region" description="Polar residues" evidence="14">
    <location>
        <begin position="743"/>
        <end position="753"/>
    </location>
</feature>
<evidence type="ECO:0000256" key="12">
    <source>
        <dbReference type="ARBA" id="ARBA00048789"/>
    </source>
</evidence>
<dbReference type="InterPro" id="IPR046375">
    <property type="entry name" value="IKBKB_SDD_sf"/>
</dbReference>
<keyword evidence="10" id="KW-0067">ATP-binding</keyword>
<dbReference type="PROSITE" id="PS00108">
    <property type="entry name" value="PROTEIN_KINASE_ST"/>
    <property type="match status" value="1"/>
</dbReference>
<dbReference type="GO" id="GO:0005634">
    <property type="term" value="C:nucleus"/>
    <property type="evidence" value="ECO:0007669"/>
    <property type="project" value="UniProtKB-SubCell"/>
</dbReference>
<dbReference type="EnsemblMetazoa" id="AATE008417-RA">
    <property type="protein sequence ID" value="AATE008417-PA.1"/>
    <property type="gene ID" value="AATE008417"/>
</dbReference>
<comment type="subcellular location">
    <subcellularLocation>
        <location evidence="2">Cytoplasm</location>
    </subcellularLocation>
    <subcellularLocation>
        <location evidence="1">Nucleus</location>
    </subcellularLocation>
</comment>
<evidence type="ECO:0000256" key="4">
    <source>
        <dbReference type="ARBA" id="ARBA00022490"/>
    </source>
</evidence>
<evidence type="ECO:0000256" key="11">
    <source>
        <dbReference type="ARBA" id="ARBA00023242"/>
    </source>
</evidence>
<evidence type="ECO:0000256" key="9">
    <source>
        <dbReference type="ARBA" id="ARBA00022777"/>
    </source>
</evidence>
<feature type="domain" description="Protein kinase" evidence="15">
    <location>
        <begin position="14"/>
        <end position="308"/>
    </location>
</feature>
<keyword evidence="8" id="KW-0547">Nucleotide-binding</keyword>
<evidence type="ECO:0000256" key="10">
    <source>
        <dbReference type="ARBA" id="ARBA00022840"/>
    </source>
</evidence>
<dbReference type="VEuPathDB" id="VectorBase:AATE008417"/>
<dbReference type="Gene3D" id="1.20.1270.250">
    <property type="match status" value="1"/>
</dbReference>
<feature type="region of interest" description="Disordered" evidence="14">
    <location>
        <begin position="743"/>
        <end position="765"/>
    </location>
</feature>
<dbReference type="InterPro" id="IPR000719">
    <property type="entry name" value="Prot_kinase_dom"/>
</dbReference>
<dbReference type="InterPro" id="IPR008271">
    <property type="entry name" value="Ser/Thr_kinase_AS"/>
</dbReference>
<dbReference type="SMART" id="SM00220">
    <property type="entry name" value="S_TKc"/>
    <property type="match status" value="1"/>
</dbReference>
<evidence type="ECO:0000256" key="1">
    <source>
        <dbReference type="ARBA" id="ARBA00004123"/>
    </source>
</evidence>
<comment type="catalytic activity">
    <reaction evidence="12">
        <text>L-seryl-[I-kappa-B protein] + ATP = O-phospho-L-seryl-[I-kappa-B protein] + ADP + H(+)</text>
        <dbReference type="Rhea" id="RHEA:19073"/>
        <dbReference type="Rhea" id="RHEA-COMP:13698"/>
        <dbReference type="Rhea" id="RHEA-COMP:13699"/>
        <dbReference type="ChEBI" id="CHEBI:15378"/>
        <dbReference type="ChEBI" id="CHEBI:29999"/>
        <dbReference type="ChEBI" id="CHEBI:30616"/>
        <dbReference type="ChEBI" id="CHEBI:83421"/>
        <dbReference type="ChEBI" id="CHEBI:456216"/>
        <dbReference type="EC" id="2.7.11.10"/>
    </reaction>
</comment>
<dbReference type="GO" id="GO:0033209">
    <property type="term" value="P:tumor necrosis factor-mediated signaling pathway"/>
    <property type="evidence" value="ECO:0007669"/>
    <property type="project" value="TreeGrafter"/>
</dbReference>
<dbReference type="SUPFAM" id="SSF56112">
    <property type="entry name" value="Protein kinase-like (PK-like)"/>
    <property type="match status" value="1"/>
</dbReference>
<dbReference type="InterPro" id="IPR011009">
    <property type="entry name" value="Kinase-like_dom_sf"/>
</dbReference>
<keyword evidence="13" id="KW-0175">Coiled coil</keyword>
<evidence type="ECO:0000256" key="3">
    <source>
        <dbReference type="ARBA" id="ARBA00012442"/>
    </source>
</evidence>